<dbReference type="SMART" id="SM00829">
    <property type="entry name" value="PKS_ER"/>
    <property type="match status" value="1"/>
</dbReference>
<feature type="domain" description="Enoyl reductase (ER)" evidence="1">
    <location>
        <begin position="20"/>
        <end position="345"/>
    </location>
</feature>
<dbReference type="SUPFAM" id="SSF51735">
    <property type="entry name" value="NAD(P)-binding Rossmann-fold domains"/>
    <property type="match status" value="1"/>
</dbReference>
<sequence length="349" mass="35476">MAATMKAWQFTSVATTLEAALTLNPAAPAPDSTTLAANEILVEVISVALNPVDHKMPEMALVGKLMYRGGAHTPALDFSGRVVAAGSSVPAATYPPGTLVFGTLPPSPPPRFGALGQLLVATPAACVPVPAGVPADDAATVGVAGLTALQSLLVAGAEVRPGSKVLVNGGSGGTGTFAIQLAKALGAAHVTATCSAANAGLCRALGADEVLDYRAVDVVGALKAGGKPAFDLVVDNVGNPELKLYENAGAYLKEGGVFVQVGAPASLGGVKTLVGRAVTPRWLGGGDRAFTFLTMKGKPEDLTRIGEFMKEGKVKAVIDQTFEFEDAPKAYEKLKLGRTKGKIVVHVGK</sequence>
<dbReference type="EMBL" id="JAJVDC020000036">
    <property type="protein sequence ID" value="KAL1631976.1"/>
    <property type="molecule type" value="Genomic_DNA"/>
</dbReference>
<dbReference type="CDD" id="cd08267">
    <property type="entry name" value="MDR1"/>
    <property type="match status" value="1"/>
</dbReference>
<dbReference type="InterPro" id="IPR020843">
    <property type="entry name" value="ER"/>
</dbReference>
<comment type="caution">
    <text evidence="2">The sequence shown here is derived from an EMBL/GenBank/DDBJ whole genome shotgun (WGS) entry which is preliminary data.</text>
</comment>
<dbReference type="PANTHER" id="PTHR11695">
    <property type="entry name" value="ALCOHOL DEHYDROGENASE RELATED"/>
    <property type="match status" value="1"/>
</dbReference>
<evidence type="ECO:0000313" key="2">
    <source>
        <dbReference type="EMBL" id="KAL1631976.1"/>
    </source>
</evidence>
<protein>
    <recommendedName>
        <fullName evidence="1">Enoyl reductase (ER) domain-containing protein</fullName>
    </recommendedName>
</protein>
<dbReference type="Pfam" id="PF13602">
    <property type="entry name" value="ADH_zinc_N_2"/>
    <property type="match status" value="1"/>
</dbReference>
<gene>
    <name evidence="2" type="ORF">SLS56_004181</name>
</gene>
<name>A0ABR3SY03_9PEZI</name>
<organism evidence="2 3">
    <name type="scientific">Neofusicoccum ribis</name>
    <dbReference type="NCBI Taxonomy" id="45134"/>
    <lineage>
        <taxon>Eukaryota</taxon>
        <taxon>Fungi</taxon>
        <taxon>Dikarya</taxon>
        <taxon>Ascomycota</taxon>
        <taxon>Pezizomycotina</taxon>
        <taxon>Dothideomycetes</taxon>
        <taxon>Dothideomycetes incertae sedis</taxon>
        <taxon>Botryosphaeriales</taxon>
        <taxon>Botryosphaeriaceae</taxon>
        <taxon>Neofusicoccum</taxon>
    </lineage>
</organism>
<dbReference type="Proteomes" id="UP001521116">
    <property type="component" value="Unassembled WGS sequence"/>
</dbReference>
<proteinExistence type="predicted"/>
<dbReference type="SUPFAM" id="SSF50129">
    <property type="entry name" value="GroES-like"/>
    <property type="match status" value="1"/>
</dbReference>
<dbReference type="InterPro" id="IPR050700">
    <property type="entry name" value="YIM1/Zinc_Alcohol_DH_Fams"/>
</dbReference>
<dbReference type="PANTHER" id="PTHR11695:SF294">
    <property type="entry name" value="RETICULON-4-INTERACTING PROTEIN 1, MITOCHONDRIAL"/>
    <property type="match status" value="1"/>
</dbReference>
<accession>A0ABR3SY03</accession>
<dbReference type="InterPro" id="IPR036291">
    <property type="entry name" value="NAD(P)-bd_dom_sf"/>
</dbReference>
<keyword evidence="3" id="KW-1185">Reference proteome</keyword>
<dbReference type="Gene3D" id="3.40.50.720">
    <property type="entry name" value="NAD(P)-binding Rossmann-like Domain"/>
    <property type="match status" value="1"/>
</dbReference>
<dbReference type="Gene3D" id="3.90.180.10">
    <property type="entry name" value="Medium-chain alcohol dehydrogenases, catalytic domain"/>
    <property type="match status" value="1"/>
</dbReference>
<evidence type="ECO:0000259" key="1">
    <source>
        <dbReference type="SMART" id="SM00829"/>
    </source>
</evidence>
<evidence type="ECO:0000313" key="3">
    <source>
        <dbReference type="Proteomes" id="UP001521116"/>
    </source>
</evidence>
<reference evidence="2 3" key="1">
    <citation type="submission" date="2024-02" db="EMBL/GenBank/DDBJ databases">
        <title>De novo assembly and annotation of 12 fungi associated with fruit tree decline syndrome in Ontario, Canada.</title>
        <authorList>
            <person name="Sulman M."/>
            <person name="Ellouze W."/>
            <person name="Ilyukhin E."/>
        </authorList>
    </citation>
    <scope>NUCLEOTIDE SEQUENCE [LARGE SCALE GENOMIC DNA]</scope>
    <source>
        <strain evidence="2 3">M1-105</strain>
    </source>
</reference>
<dbReference type="InterPro" id="IPR011032">
    <property type="entry name" value="GroES-like_sf"/>
</dbReference>